<dbReference type="InterPro" id="IPR025649">
    <property type="entry name" value="DUF4360"/>
</dbReference>
<reference evidence="1 2" key="1">
    <citation type="submission" date="2013-01" db="EMBL/GenBank/DDBJ databases">
        <title>The Genome Sequence of Bacillus cereus TIAC219.</title>
        <authorList>
            <consortium name="The Broad Institute Genome Sequencing Platform"/>
            <consortium name="The Broad Institute Genome Sequencing Center for Infectious Disease"/>
            <person name="Feldgarden M."/>
            <person name="Van der Auwera G.A."/>
            <person name="Mahillon J."/>
            <person name="Duprez V."/>
            <person name="Timmery S."/>
            <person name="Mattelet C."/>
            <person name="Dierick K."/>
            <person name="Sun M."/>
            <person name="Yu Z."/>
            <person name="Zhu L."/>
            <person name="Hu X."/>
            <person name="Shank E.B."/>
            <person name="Swiecicka I."/>
            <person name="Hansen B.M."/>
            <person name="Andrup L."/>
            <person name="Walker B."/>
            <person name="Young S.K."/>
            <person name="Zeng Q."/>
            <person name="Gargeya S."/>
            <person name="Fitzgerald M."/>
            <person name="Haas B."/>
            <person name="Abouelleil A."/>
            <person name="Alvarado L."/>
            <person name="Arachchi H.M."/>
            <person name="Berlin A.M."/>
            <person name="Chapman S.B."/>
            <person name="Dewar J."/>
            <person name="Goldberg J."/>
            <person name="Griggs A."/>
            <person name="Gujja S."/>
            <person name="Hansen M."/>
            <person name="Howarth C."/>
            <person name="Imamovic A."/>
            <person name="Larimer J."/>
            <person name="McCowan C."/>
            <person name="Murphy C."/>
            <person name="Neiman D."/>
            <person name="Pearson M."/>
            <person name="Priest M."/>
            <person name="Roberts A."/>
            <person name="Saif S."/>
            <person name="Shea T."/>
            <person name="Sisk P."/>
            <person name="Sykes S."/>
            <person name="Wortman J."/>
            <person name="Nusbaum C."/>
            <person name="Birren B."/>
        </authorList>
    </citation>
    <scope>NUCLEOTIDE SEQUENCE [LARGE SCALE GENOMIC DNA]</scope>
    <source>
        <strain evidence="1 2">TIAC219</strain>
    </source>
</reference>
<dbReference type="EMBL" id="AHCJ01000080">
    <property type="protein sequence ID" value="EOQ58117.1"/>
    <property type="molecule type" value="Genomic_DNA"/>
</dbReference>
<evidence type="ECO:0000313" key="1">
    <source>
        <dbReference type="EMBL" id="EOQ58117.1"/>
    </source>
</evidence>
<evidence type="ECO:0008006" key="3">
    <source>
        <dbReference type="Google" id="ProtNLM"/>
    </source>
</evidence>
<evidence type="ECO:0000313" key="2">
    <source>
        <dbReference type="Proteomes" id="UP000014060"/>
    </source>
</evidence>
<dbReference type="AlphaFoldDB" id="A0ABC9SR08"/>
<dbReference type="Proteomes" id="UP000014060">
    <property type="component" value="Unassembled WGS sequence"/>
</dbReference>
<name>A0ABC9SR08_BACCE</name>
<gene>
    <name evidence="1" type="ORF">IAY_04138</name>
</gene>
<sequence>MDKQHRKFSKSSTCYQKVYKCETLILGENSNVKNIFSTPEFICSGEQFEIDINTILQVSCVSDSSGLIVIDSLDIVVNGAAKFTEFELIEKNGCPNGCPAGTFSGLISPDEKAITLIYDNFSVECEGACVNLKCCMNFFQLVADESNEMQQINFDVILRGFASLDEGCGGQFNDNFESKINIGTTLIVKGDK</sequence>
<accession>A0ABC9SR08</accession>
<comment type="caution">
    <text evidence="1">The sequence shown here is derived from an EMBL/GenBank/DDBJ whole genome shotgun (WGS) entry which is preliminary data.</text>
</comment>
<protein>
    <recommendedName>
        <fullName evidence="3">DUF4360 domain-containing protein</fullName>
    </recommendedName>
</protein>
<dbReference type="Pfam" id="PF14273">
    <property type="entry name" value="DUF4360"/>
    <property type="match status" value="1"/>
</dbReference>
<dbReference type="RefSeq" id="WP_000360692.1">
    <property type="nucleotide sequence ID" value="NZ_KB976012.1"/>
</dbReference>
<proteinExistence type="predicted"/>
<organism evidence="1 2">
    <name type="scientific">Bacillus cereus TIAC219</name>
    <dbReference type="NCBI Taxonomy" id="718222"/>
    <lineage>
        <taxon>Bacteria</taxon>
        <taxon>Bacillati</taxon>
        <taxon>Bacillota</taxon>
        <taxon>Bacilli</taxon>
        <taxon>Bacillales</taxon>
        <taxon>Bacillaceae</taxon>
        <taxon>Bacillus</taxon>
        <taxon>Bacillus cereus group</taxon>
    </lineage>
</organism>